<dbReference type="GO" id="GO:0009236">
    <property type="term" value="P:cobalamin biosynthetic process"/>
    <property type="evidence" value="ECO:0007669"/>
    <property type="project" value="UniProtKB-UniPathway"/>
</dbReference>
<keyword evidence="3" id="KW-0169">Cobalamin biosynthesis</keyword>
<keyword evidence="4 6" id="KW-0413">Isomerase</keyword>
<dbReference type="HOGENOM" id="CLU_084703_1_1_9"/>
<evidence type="ECO:0000313" key="7">
    <source>
        <dbReference type="Proteomes" id="UP000019591"/>
    </source>
</evidence>
<dbReference type="EC" id="5.4.99.61" evidence="6"/>
<dbReference type="PATRIC" id="fig|1286171.3.peg.2277"/>
<keyword evidence="7" id="KW-1185">Reference proteome</keyword>
<dbReference type="AlphaFoldDB" id="W8T9K8"/>
<dbReference type="EMBL" id="CP007453">
    <property type="protein sequence ID" value="AHM57605.1"/>
    <property type="molecule type" value="Genomic_DNA"/>
</dbReference>
<sequence>MDFVKDPRLIEQGSFEIISRELGERGFGHIEGNIIKRIIHTTADFEYADITQLHPQAIEAGMRALGSGCKIYTDTQMIMSGINKRKLGELGGSIVNMVHEPEAASIASSEGITRSMAAMRMAAGDESIKIFAIGNAPTALFTLKSLIEEGIVRPELVIGVPVGFVGAAESKEEIKKAGVPYIVTRGRKGGSTVAAAIVNALLYSMPEKL</sequence>
<protein>
    <submittedName>
        <fullName evidence="6">Precorrin-8X methylmutase CbiC</fullName>
        <ecNumber evidence="6">5.4.99.61</ecNumber>
    </submittedName>
</protein>
<organism evidence="6 7">
    <name type="scientific">Peptoclostridium acidaminophilum DSM 3953</name>
    <dbReference type="NCBI Taxonomy" id="1286171"/>
    <lineage>
        <taxon>Bacteria</taxon>
        <taxon>Bacillati</taxon>
        <taxon>Bacillota</taxon>
        <taxon>Clostridia</taxon>
        <taxon>Peptostreptococcales</taxon>
        <taxon>Peptoclostridiaceae</taxon>
        <taxon>Peptoclostridium</taxon>
    </lineage>
</organism>
<comment type="similarity">
    <text evidence="2">Belongs to the CobH/CbiC family.</text>
</comment>
<accession>W8T9K8</accession>
<proteinExistence type="inferred from homology"/>
<evidence type="ECO:0000256" key="1">
    <source>
        <dbReference type="ARBA" id="ARBA00004953"/>
    </source>
</evidence>
<dbReference type="GO" id="GO:0016993">
    <property type="term" value="F:precorrin-8X methylmutase activity"/>
    <property type="evidence" value="ECO:0007669"/>
    <property type="project" value="UniProtKB-EC"/>
</dbReference>
<reference evidence="6 7" key="1">
    <citation type="journal article" date="2014" name="Genome Announc.">
        <title>Complete Genome Sequence of Amino Acid-Utilizing Eubacterium acidaminophilum al-2 (DSM 3953).</title>
        <authorList>
            <person name="Poehlein A."/>
            <person name="Andreesen J.R."/>
            <person name="Daniel R."/>
        </authorList>
    </citation>
    <scope>NUCLEOTIDE SEQUENCE [LARGE SCALE GENOMIC DNA]</scope>
    <source>
        <strain evidence="6 7">DSM 3953</strain>
        <plasmid evidence="7">Plasmid EAL2_808p</plasmid>
    </source>
</reference>
<dbReference type="PANTHER" id="PTHR43588">
    <property type="entry name" value="COBALT-PRECORRIN-8 METHYLMUTASE"/>
    <property type="match status" value="1"/>
</dbReference>
<evidence type="ECO:0000256" key="4">
    <source>
        <dbReference type="ARBA" id="ARBA00023235"/>
    </source>
</evidence>
<geneLocation type="plasmid" evidence="6 7">
    <name>EAL2_808p</name>
</geneLocation>
<evidence type="ECO:0000256" key="3">
    <source>
        <dbReference type="ARBA" id="ARBA00022573"/>
    </source>
</evidence>
<keyword evidence="6" id="KW-0614">Plasmid</keyword>
<dbReference type="Pfam" id="PF02570">
    <property type="entry name" value="CbiC"/>
    <property type="match status" value="1"/>
</dbReference>
<gene>
    <name evidence="6" type="primary">cbiC</name>
    <name evidence="6" type="ORF">EAL2_808p00990</name>
</gene>
<dbReference type="InterPro" id="IPR036588">
    <property type="entry name" value="CobH/CbiC_sf"/>
</dbReference>
<dbReference type="PANTHER" id="PTHR43588:SF1">
    <property type="entry name" value="COBALT-PRECORRIN-8 METHYLMUTASE"/>
    <property type="match status" value="1"/>
</dbReference>
<evidence type="ECO:0000256" key="2">
    <source>
        <dbReference type="ARBA" id="ARBA00009774"/>
    </source>
</evidence>
<dbReference type="Proteomes" id="UP000019591">
    <property type="component" value="Plasmid EAL2_808p"/>
</dbReference>
<dbReference type="eggNOG" id="COG2082">
    <property type="taxonomic scope" value="Bacteria"/>
</dbReference>
<dbReference type="SUPFAM" id="SSF63965">
    <property type="entry name" value="Precorrin-8X methylmutase CbiC/CobH"/>
    <property type="match status" value="1"/>
</dbReference>
<feature type="domain" description="Cobalamin biosynthesis precorrin-8X methylmutase CobH/CbiC" evidence="5">
    <location>
        <begin position="10"/>
        <end position="203"/>
    </location>
</feature>
<dbReference type="UniPathway" id="UPA00148"/>
<name>W8T9K8_PEPAC</name>
<dbReference type="Gene3D" id="3.40.50.10230">
    <property type="entry name" value="Cobalamin biosynthesis CobH/CbiC, precorrin-8X methylmutase"/>
    <property type="match status" value="1"/>
</dbReference>
<dbReference type="OrthoDB" id="9780708at2"/>
<comment type="pathway">
    <text evidence="1">Cofactor biosynthesis; adenosylcobalamin biosynthesis.</text>
</comment>
<dbReference type="InterPro" id="IPR003722">
    <property type="entry name" value="Cbl_synth_CobH/CbiC"/>
</dbReference>
<dbReference type="RefSeq" id="WP_025436519.1">
    <property type="nucleotide sequence ID" value="NZ_CP007453.1"/>
</dbReference>
<dbReference type="KEGG" id="eac:EAL2_808p00990"/>
<evidence type="ECO:0000259" key="5">
    <source>
        <dbReference type="Pfam" id="PF02570"/>
    </source>
</evidence>
<evidence type="ECO:0000313" key="6">
    <source>
        <dbReference type="EMBL" id="AHM57605.1"/>
    </source>
</evidence>